<feature type="compositionally biased region" description="Acidic residues" evidence="1">
    <location>
        <begin position="474"/>
        <end position="485"/>
    </location>
</feature>
<feature type="region of interest" description="Disordered" evidence="1">
    <location>
        <begin position="456"/>
        <end position="677"/>
    </location>
</feature>
<evidence type="ECO:0000256" key="1">
    <source>
        <dbReference type="SAM" id="MobiDB-lite"/>
    </source>
</evidence>
<proteinExistence type="predicted"/>
<feature type="compositionally biased region" description="Polar residues" evidence="1">
    <location>
        <begin position="122"/>
        <end position="138"/>
    </location>
</feature>
<dbReference type="Proteomes" id="UP001390339">
    <property type="component" value="Unassembled WGS sequence"/>
</dbReference>
<feature type="compositionally biased region" description="Low complexity" evidence="1">
    <location>
        <begin position="46"/>
        <end position="59"/>
    </location>
</feature>
<sequence length="858" mass="95099">MVQLREDPAYFQQRVRDAYEHQSFQIENPTQTTPADPKSITQVTPGSASQAGRSGSAQRKPPSKLPTPVGKGSGKQPKPPSSLPTPVGKGSGKQPKPPSSLPTPVGKGSRKQPSSLARPPVTRSSTRAGPSSRATPANQKKETEDDGESDDEEVVQEKQRWAKALRDAVIGPSERYFEWRWGIWVAEDLLMLEYFKKWMDTWDEDERRVLEDHHKECFCLLYDRVWKLLKSTISDLLLAVKSGKGYRQYYTRQDLPNGRTSIAQRTPLRLATTNLDMTKAKVVTIMKYLEDEDAVEYVGYQVLLDEFEKFSSGSPLGPLVEELLVMAKTLAAMHRELETAAQQQGWFGYSKMITDEYLKHEFYDNFARSMKEDYEELKRLKRKSRNKSIHAGTSPWLNDLHRLGMGVLEETYSRGGELLTPEQVRSNKKTEALLKEFWAEFDRVFERDIPKSWTDQWSLAQPIETGIRTTPVPSDDEESGEEGEGAQDTPSKRKKTEPAEESSPSKRAKTEPVEETEPIEDGKGKGKGKELASSPGSSPPSKRGREEPGAEAAEESSASKRARTQPVEGEGKGKGKETAPNPETPSTGSTSKDSPAVRRWKAKLLESPPGVPPMQLLSGPRTPPNLFQRQGVSPPNKRKEVFQAMLEREPKKKTRGKADPERAAAERAAAAAAATSAAPAPKLPLIPVTKAVMDQLEVALTTGSTEGVTQMRASEWKTLIGNIGYEVKRNNNGGITATPRPKFKAKYDGGHRNIHAWTQHLAHGKNPVIPMCGSGYSIRNYMQGKDGFGSQGLTLEDYEVSAKGEPDTERGDNGGGGSEGRADEDDDWSDNVSSDDDDKDEDYNDDDYSDDDKYVPMA</sequence>
<evidence type="ECO:0000313" key="2">
    <source>
        <dbReference type="EMBL" id="KAK8855001.1"/>
    </source>
</evidence>
<feature type="region of interest" description="Disordered" evidence="1">
    <location>
        <begin position="801"/>
        <end position="858"/>
    </location>
</feature>
<name>A0ABR2HYN2_9PEZI</name>
<keyword evidence="3" id="KW-1185">Reference proteome</keyword>
<comment type="caution">
    <text evidence="2">The sequence shown here is derived from an EMBL/GenBank/DDBJ whole genome shotgun (WGS) entry which is preliminary data.</text>
</comment>
<gene>
    <name evidence="2" type="ORF">PGQ11_010913</name>
</gene>
<reference evidence="2 3" key="1">
    <citation type="journal article" date="2024" name="IMA Fungus">
        <title>Apiospora arundinis, a panoply of carbohydrate-active enzymes and secondary metabolites.</title>
        <authorList>
            <person name="Sorensen T."/>
            <person name="Petersen C."/>
            <person name="Muurmann A.T."/>
            <person name="Christiansen J.V."/>
            <person name="Brundto M.L."/>
            <person name="Overgaard C.K."/>
            <person name="Boysen A.T."/>
            <person name="Wollenberg R.D."/>
            <person name="Larsen T.O."/>
            <person name="Sorensen J.L."/>
            <person name="Nielsen K.L."/>
            <person name="Sondergaard T.E."/>
        </authorList>
    </citation>
    <scope>NUCLEOTIDE SEQUENCE [LARGE SCALE GENOMIC DNA]</scope>
    <source>
        <strain evidence="2 3">AAU 773</strain>
    </source>
</reference>
<feature type="compositionally biased region" description="Basic and acidic residues" evidence="1">
    <location>
        <begin position="520"/>
        <end position="530"/>
    </location>
</feature>
<feature type="compositionally biased region" description="Low complexity" evidence="1">
    <location>
        <begin position="666"/>
        <end position="677"/>
    </location>
</feature>
<feature type="compositionally biased region" description="Acidic residues" evidence="1">
    <location>
        <begin position="822"/>
        <end position="850"/>
    </location>
</feature>
<feature type="compositionally biased region" description="Basic and acidic residues" evidence="1">
    <location>
        <begin position="801"/>
        <end position="812"/>
    </location>
</feature>
<organism evidence="2 3">
    <name type="scientific">Apiospora arundinis</name>
    <dbReference type="NCBI Taxonomy" id="335852"/>
    <lineage>
        <taxon>Eukaryota</taxon>
        <taxon>Fungi</taxon>
        <taxon>Dikarya</taxon>
        <taxon>Ascomycota</taxon>
        <taxon>Pezizomycotina</taxon>
        <taxon>Sordariomycetes</taxon>
        <taxon>Xylariomycetidae</taxon>
        <taxon>Amphisphaeriales</taxon>
        <taxon>Apiosporaceae</taxon>
        <taxon>Apiospora</taxon>
    </lineage>
</organism>
<feature type="compositionally biased region" description="Acidic residues" evidence="1">
    <location>
        <begin position="144"/>
        <end position="154"/>
    </location>
</feature>
<feature type="region of interest" description="Disordered" evidence="1">
    <location>
        <begin position="16"/>
        <end position="156"/>
    </location>
</feature>
<feature type="compositionally biased region" description="Polar residues" evidence="1">
    <location>
        <begin position="22"/>
        <end position="45"/>
    </location>
</feature>
<feature type="compositionally biased region" description="Polar residues" evidence="1">
    <location>
        <begin position="584"/>
        <end position="593"/>
    </location>
</feature>
<protein>
    <submittedName>
        <fullName evidence="2">Uncharacterized protein</fullName>
    </submittedName>
</protein>
<accession>A0ABR2HYN2</accession>
<feature type="compositionally biased region" description="Basic and acidic residues" evidence="1">
    <location>
        <begin position="637"/>
        <end position="665"/>
    </location>
</feature>
<dbReference type="EMBL" id="JAPCWZ010000007">
    <property type="protein sequence ID" value="KAK8855001.1"/>
    <property type="molecule type" value="Genomic_DNA"/>
</dbReference>
<evidence type="ECO:0000313" key="3">
    <source>
        <dbReference type="Proteomes" id="UP001390339"/>
    </source>
</evidence>